<dbReference type="Pfam" id="PF07308">
    <property type="entry name" value="DUF1456"/>
    <property type="match status" value="2"/>
</dbReference>
<comment type="caution">
    <text evidence="1">The sequence shown here is derived from an EMBL/GenBank/DDBJ whole genome shotgun (WGS) entry which is preliminary data.</text>
</comment>
<dbReference type="OrthoDB" id="9788465at2"/>
<dbReference type="AlphaFoldDB" id="A0A4R1NHL0"/>
<evidence type="ECO:0000313" key="2">
    <source>
        <dbReference type="Proteomes" id="UP000294555"/>
    </source>
</evidence>
<accession>A0A4R1NHL0</accession>
<dbReference type="RefSeq" id="WP_132926890.1">
    <property type="nucleotide sequence ID" value="NZ_SJOI01000001.1"/>
</dbReference>
<sequence>MMNNDVLRSVRYMLNLHNEQLLGILALAECVITPQQMAGFVKKEEEEGYAPCPDMVMGCFLHGLVIHKRGRDETMPEAKIERKITNNIILKKLRVAFSLKTNDLQDILQSQDFRLSLPEVTAMLRSPGHKNYRVCGDQVLRYFLKGLAARLRKAV</sequence>
<keyword evidence="2" id="KW-1185">Reference proteome</keyword>
<dbReference type="PANTHER" id="PTHR37805">
    <property type="entry name" value="CYTOPLASMIC PROTEIN-RELATED"/>
    <property type="match status" value="1"/>
</dbReference>
<name>A0A4R1NHL0_9GAMM</name>
<dbReference type="PANTHER" id="PTHR37805:SF1">
    <property type="entry name" value="CYTOPLASMIC PROTEIN"/>
    <property type="match status" value="1"/>
</dbReference>
<protein>
    <submittedName>
        <fullName evidence="1">Uncharacterized protein YehS (DUF1456 family)</fullName>
    </submittedName>
</protein>
<dbReference type="Proteomes" id="UP000294555">
    <property type="component" value="Unassembled WGS sequence"/>
</dbReference>
<dbReference type="InterPro" id="IPR009921">
    <property type="entry name" value="YehS-like"/>
</dbReference>
<proteinExistence type="predicted"/>
<dbReference type="EMBL" id="SJOI01000001">
    <property type="protein sequence ID" value="TCL07023.1"/>
    <property type="molecule type" value="Genomic_DNA"/>
</dbReference>
<evidence type="ECO:0000313" key="1">
    <source>
        <dbReference type="EMBL" id="TCL07023.1"/>
    </source>
</evidence>
<reference evidence="1 2" key="1">
    <citation type="submission" date="2019-02" db="EMBL/GenBank/DDBJ databases">
        <title>Investigation of anaerobic lignin degradation for improved lignocellulosic biofuels.</title>
        <authorList>
            <person name="Deangelis K."/>
        </authorList>
    </citation>
    <scope>NUCLEOTIDE SEQUENCE [LARGE SCALE GENOMIC DNA]</scope>
    <source>
        <strain evidence="1 2">159R</strain>
    </source>
</reference>
<gene>
    <name evidence="1" type="ORF">EZJ58_5326</name>
</gene>
<organism evidence="1 2">
    <name type="scientific">Sodalis ligni</name>
    <dbReference type="NCBI Taxonomy" id="2697027"/>
    <lineage>
        <taxon>Bacteria</taxon>
        <taxon>Pseudomonadati</taxon>
        <taxon>Pseudomonadota</taxon>
        <taxon>Gammaproteobacteria</taxon>
        <taxon>Enterobacterales</taxon>
        <taxon>Bruguierivoracaceae</taxon>
        <taxon>Sodalis</taxon>
    </lineage>
</organism>